<dbReference type="AlphaFoldDB" id="A0A3F3GWS2"/>
<evidence type="ECO:0000256" key="3">
    <source>
        <dbReference type="ARBA" id="ARBA00022448"/>
    </source>
</evidence>
<keyword evidence="3 9" id="KW-0813">Transport</keyword>
<evidence type="ECO:0000256" key="6">
    <source>
        <dbReference type="ARBA" id="ARBA00022970"/>
    </source>
</evidence>
<feature type="transmembrane region" description="Helical" evidence="9">
    <location>
        <begin position="191"/>
        <end position="218"/>
    </location>
</feature>
<dbReference type="GO" id="GO:0015818">
    <property type="term" value="P:isoleucine transport"/>
    <property type="evidence" value="ECO:0007669"/>
    <property type="project" value="TreeGrafter"/>
</dbReference>
<dbReference type="NCBIfam" id="TIGR00796">
    <property type="entry name" value="livcs"/>
    <property type="match status" value="1"/>
</dbReference>
<evidence type="ECO:0000256" key="9">
    <source>
        <dbReference type="RuleBase" id="RU362122"/>
    </source>
</evidence>
<reference evidence="10" key="1">
    <citation type="journal article" date="2015" name="BMC Genomics">
        <title>Comparative genomics of Fructobacillus spp. and Leuconostoc spp. reveals niche-specific evolution of Fructobacillus spp.</title>
        <authorList>
            <person name="Endo A."/>
            <person name="Tanizawa Y."/>
            <person name="Tanaka N."/>
            <person name="Maeno S."/>
            <person name="Kumar H."/>
            <person name="Shiwa Y."/>
            <person name="Okada S."/>
            <person name="Yoshikawa H."/>
            <person name="Dicks L."/>
            <person name="Nakagawa J."/>
            <person name="Arita M."/>
        </authorList>
    </citation>
    <scope>NUCLEOTIDE SEQUENCE [LARGE SCALE GENOMIC DNA]</scope>
    <source>
        <strain evidence="10">F214-1</strain>
    </source>
</reference>
<dbReference type="GO" id="GO:0015188">
    <property type="term" value="F:L-isoleucine transmembrane transporter activity"/>
    <property type="evidence" value="ECO:0007669"/>
    <property type="project" value="TreeGrafter"/>
</dbReference>
<comment type="function">
    <text evidence="9">Component of the transport system for branched-chain amino acids.</text>
</comment>
<protein>
    <recommendedName>
        <fullName evidence="9">Branched-chain amino acid transport system carrier protein</fullName>
    </recommendedName>
</protein>
<dbReference type="InterPro" id="IPR004685">
    <property type="entry name" value="Brnchd-chn_aa_trnsp_Livcs"/>
</dbReference>
<evidence type="ECO:0000256" key="2">
    <source>
        <dbReference type="ARBA" id="ARBA00008540"/>
    </source>
</evidence>
<comment type="similarity">
    <text evidence="2 9">Belongs to the branched chain amino acid transporter family.</text>
</comment>
<evidence type="ECO:0000256" key="5">
    <source>
        <dbReference type="ARBA" id="ARBA00022692"/>
    </source>
</evidence>
<organism evidence="10">
    <name type="scientific">Fructobacillus tropaeoli</name>
    <dbReference type="NCBI Taxonomy" id="709323"/>
    <lineage>
        <taxon>Bacteria</taxon>
        <taxon>Bacillati</taxon>
        <taxon>Bacillota</taxon>
        <taxon>Bacilli</taxon>
        <taxon>Lactobacillales</taxon>
        <taxon>Lactobacillaceae</taxon>
        <taxon>Fructobacillus</taxon>
    </lineage>
</organism>
<feature type="transmembrane region" description="Helical" evidence="9">
    <location>
        <begin position="45"/>
        <end position="65"/>
    </location>
</feature>
<feature type="transmembrane region" description="Helical" evidence="9">
    <location>
        <begin position="122"/>
        <end position="141"/>
    </location>
</feature>
<keyword evidence="5 9" id="KW-0812">Transmembrane</keyword>
<sequence>MEKKLSWKQALLLFSLIFGMFFGSGNLIFPVHLGQIAGAQWGPATVGFLLSAVILPLLSLVALAVTRSESVFDLIRPLGHKPATIFLVALQLCLGPIIVAPRTATVAYSFSFANWLPKGQQQIGLIVFALIYFILVYWSSTQSTKLLDIIGRYLNPIFLAMLAFIFILAIISPMGSTTHQAVTTAYQGNAIAPAFIEGYNTVDAMAGLIFGVTIVHSIQKLGYKKPGEIATVIVKTGTLSMVVLAVVYVGLILLGTTSLAHMPISSNGAVALTNVMLYYFGRFGQIFIAVMGTLAVFTTAMGLTASFARDLNRVWPRVSYKGWLAFASLLAFIVATLGLDKIIVWAAPILMFLYPIAIVLILLSLLSPWLSQGRFLYGWALGLTLIAAVFDGLSNAPFAKDLGGLVSYTVGTTTHVGWYQTHIFGASAGFGWIGFAFFGIVIGLICQKLFGTKTKS</sequence>
<comment type="subcellular location">
    <subcellularLocation>
        <location evidence="1 9">Cell membrane</location>
        <topology evidence="1 9">Multi-pass membrane protein</topology>
    </subcellularLocation>
</comment>
<evidence type="ECO:0000256" key="4">
    <source>
        <dbReference type="ARBA" id="ARBA00022475"/>
    </source>
</evidence>
<dbReference type="GO" id="GO:0015190">
    <property type="term" value="F:L-leucine transmembrane transporter activity"/>
    <property type="evidence" value="ECO:0007669"/>
    <property type="project" value="TreeGrafter"/>
</dbReference>
<name>A0A3F3GWS2_9LACO</name>
<feature type="transmembrane region" description="Helical" evidence="9">
    <location>
        <begin position="345"/>
        <end position="363"/>
    </location>
</feature>
<feature type="transmembrane region" description="Helical" evidence="9">
    <location>
        <begin position="423"/>
        <end position="446"/>
    </location>
</feature>
<dbReference type="STRING" id="709323.GCA_001047135_00210"/>
<keyword evidence="4" id="KW-1003">Cell membrane</keyword>
<dbReference type="GO" id="GO:0005304">
    <property type="term" value="F:L-valine transmembrane transporter activity"/>
    <property type="evidence" value="ECO:0007669"/>
    <property type="project" value="TreeGrafter"/>
</dbReference>
<dbReference type="GO" id="GO:0005886">
    <property type="term" value="C:plasma membrane"/>
    <property type="evidence" value="ECO:0007669"/>
    <property type="project" value="UniProtKB-SubCell"/>
</dbReference>
<dbReference type="Pfam" id="PF05525">
    <property type="entry name" value="Branch_AA_trans"/>
    <property type="match status" value="1"/>
</dbReference>
<keyword evidence="8 9" id="KW-0472">Membrane</keyword>
<dbReference type="Proteomes" id="UP000064514">
    <property type="component" value="Unassembled WGS sequence"/>
</dbReference>
<dbReference type="RefSeq" id="WP_059393182.1">
    <property type="nucleotide sequence ID" value="NZ_DF968078.1"/>
</dbReference>
<feature type="transmembrane region" description="Helical" evidence="9">
    <location>
        <begin position="153"/>
        <end position="171"/>
    </location>
</feature>
<evidence type="ECO:0000313" key="10">
    <source>
        <dbReference type="EMBL" id="GAP03665.1"/>
    </source>
</evidence>
<accession>A0A3F3GWS2</accession>
<feature type="transmembrane region" description="Helical" evidence="9">
    <location>
        <begin position="375"/>
        <end position="393"/>
    </location>
</feature>
<feature type="transmembrane region" description="Helical" evidence="9">
    <location>
        <begin position="85"/>
        <end position="110"/>
    </location>
</feature>
<feature type="transmembrane region" description="Helical" evidence="9">
    <location>
        <begin position="12"/>
        <end position="33"/>
    </location>
</feature>
<feature type="transmembrane region" description="Helical" evidence="9">
    <location>
        <begin position="284"/>
        <end position="308"/>
    </location>
</feature>
<dbReference type="PANTHER" id="PTHR30588">
    <property type="entry name" value="BRANCHED-CHAIN AMINO ACID TRANSPORT SYSTEM 2 CARRIER PROTEIN"/>
    <property type="match status" value="1"/>
</dbReference>
<feature type="transmembrane region" description="Helical" evidence="9">
    <location>
        <begin position="239"/>
        <end position="264"/>
    </location>
</feature>
<proteinExistence type="inferred from homology"/>
<keyword evidence="6 9" id="KW-0029">Amino-acid transport</keyword>
<gene>
    <name evidence="10" type="ORF">FTRO_0012100</name>
</gene>
<dbReference type="EMBL" id="DF968078">
    <property type="protein sequence ID" value="GAP03665.1"/>
    <property type="molecule type" value="Genomic_DNA"/>
</dbReference>
<evidence type="ECO:0000256" key="7">
    <source>
        <dbReference type="ARBA" id="ARBA00022989"/>
    </source>
</evidence>
<evidence type="ECO:0000256" key="1">
    <source>
        <dbReference type="ARBA" id="ARBA00004651"/>
    </source>
</evidence>
<dbReference type="PANTHER" id="PTHR30588:SF0">
    <property type="entry name" value="BRANCHED-CHAIN AMINO ACID PERMEASE BRNQ"/>
    <property type="match status" value="1"/>
</dbReference>
<dbReference type="GO" id="GO:0015820">
    <property type="term" value="P:L-leucine transport"/>
    <property type="evidence" value="ECO:0007669"/>
    <property type="project" value="TreeGrafter"/>
</dbReference>
<feature type="transmembrane region" description="Helical" evidence="9">
    <location>
        <begin position="320"/>
        <end position="339"/>
    </location>
</feature>
<evidence type="ECO:0000256" key="8">
    <source>
        <dbReference type="ARBA" id="ARBA00023136"/>
    </source>
</evidence>
<keyword evidence="7 9" id="KW-1133">Transmembrane helix</keyword>